<proteinExistence type="inferred from homology"/>
<reference evidence="9 10" key="1">
    <citation type="submission" date="2019-02" db="EMBL/GenBank/DDBJ databases">
        <title>Deep-cultivation of Planctomycetes and their phenomic and genomic characterization uncovers novel biology.</title>
        <authorList>
            <person name="Wiegand S."/>
            <person name="Jogler M."/>
            <person name="Boedeker C."/>
            <person name="Pinto D."/>
            <person name="Vollmers J."/>
            <person name="Rivas-Marin E."/>
            <person name="Kohn T."/>
            <person name="Peeters S.H."/>
            <person name="Heuer A."/>
            <person name="Rast P."/>
            <person name="Oberbeckmann S."/>
            <person name="Bunk B."/>
            <person name="Jeske O."/>
            <person name="Meyerdierks A."/>
            <person name="Storesund J.E."/>
            <person name="Kallscheuer N."/>
            <person name="Luecker S."/>
            <person name="Lage O.M."/>
            <person name="Pohl T."/>
            <person name="Merkel B.J."/>
            <person name="Hornburger P."/>
            <person name="Mueller R.-W."/>
            <person name="Bruemmer F."/>
            <person name="Labrenz M."/>
            <person name="Spormann A.M."/>
            <person name="Op den Camp H."/>
            <person name="Overmann J."/>
            <person name="Amann R."/>
            <person name="Jetten M.S.M."/>
            <person name="Mascher T."/>
            <person name="Medema M.H."/>
            <person name="Devos D.P."/>
            <person name="Kaster A.-K."/>
            <person name="Ovreas L."/>
            <person name="Rohde M."/>
            <person name="Galperin M.Y."/>
            <person name="Jogler C."/>
        </authorList>
    </citation>
    <scope>NUCLEOTIDE SEQUENCE [LARGE SCALE GENOMIC DNA]</scope>
    <source>
        <strain evidence="9 10">Pan161</strain>
    </source>
</reference>
<dbReference type="InterPro" id="IPR025269">
    <property type="entry name" value="SAM-like_dom"/>
</dbReference>
<dbReference type="GO" id="GO:0015074">
    <property type="term" value="P:DNA integration"/>
    <property type="evidence" value="ECO:0007669"/>
    <property type="project" value="UniProtKB-KW"/>
</dbReference>
<dbReference type="KEGG" id="gax:Pan161_08010"/>
<dbReference type="Pfam" id="PF13102">
    <property type="entry name" value="Phage_int_SAM_5"/>
    <property type="match status" value="1"/>
</dbReference>
<dbReference type="RefSeq" id="WP_145224269.1">
    <property type="nucleotide sequence ID" value="NZ_CP036343.1"/>
</dbReference>
<dbReference type="PANTHER" id="PTHR30349:SF41">
    <property type="entry name" value="INTEGRASE_RECOMBINASE PROTEIN MJ0367-RELATED"/>
    <property type="match status" value="1"/>
</dbReference>
<dbReference type="Proteomes" id="UP000316855">
    <property type="component" value="Chromosome"/>
</dbReference>
<gene>
    <name evidence="9" type="primary">xerC_2</name>
    <name evidence="9" type="ORF">Pan161_08010</name>
</gene>
<accession>A0A517V842</accession>
<evidence type="ECO:0000256" key="3">
    <source>
        <dbReference type="ARBA" id="ARBA00023125"/>
    </source>
</evidence>
<keyword evidence="3 5" id="KW-0238">DNA-binding</keyword>
<evidence type="ECO:0000313" key="10">
    <source>
        <dbReference type="Proteomes" id="UP000316855"/>
    </source>
</evidence>
<dbReference type="AlphaFoldDB" id="A0A517V842"/>
<dbReference type="PANTHER" id="PTHR30349">
    <property type="entry name" value="PHAGE INTEGRASE-RELATED"/>
    <property type="match status" value="1"/>
</dbReference>
<evidence type="ECO:0000259" key="8">
    <source>
        <dbReference type="PROSITE" id="PS51900"/>
    </source>
</evidence>
<sequence>MASVCKQSSNGKLNGRKSIQFKGHDGKRKTLRLGKVSMKTAEGVRAQVEHLLAHRITKHSLDRSTAQWLTEIEPELRNRLVSVGLIDARESTRLEDYCEAYYKMRETDTKPNTQKKYRNALNYIYEFFTREKLLKDITPGDCDEWRLWLVQKKLAENTVRKHCAVAKVFFNNAVRRKLIEENPFQDLKATSVPNKSREYFITAEETEKVLTACPDAEWRLIVALARYGGLRIPSEPYALRWSDINWADDRFYVSSPKTEHHEGKEGRMVPLFPQLRPYLEDCRELAEDDAEFVIVKHRHGSCNLRTTMQKIVKRAGLNQWPRLFQNLRSSRETELLSEGFQLQTVVAWLGNSAVVALKNYLQVREDDYKKATQNTAQYTTVSRGAVG</sequence>
<dbReference type="InterPro" id="IPR050090">
    <property type="entry name" value="Tyrosine_recombinase_XerCD"/>
</dbReference>
<dbReference type="InterPro" id="IPR011010">
    <property type="entry name" value="DNA_brk_join_enz"/>
</dbReference>
<evidence type="ECO:0000256" key="5">
    <source>
        <dbReference type="PROSITE-ProRule" id="PRU01248"/>
    </source>
</evidence>
<dbReference type="InterPro" id="IPR010998">
    <property type="entry name" value="Integrase_recombinase_N"/>
</dbReference>
<evidence type="ECO:0000256" key="6">
    <source>
        <dbReference type="SAM" id="MobiDB-lite"/>
    </source>
</evidence>
<dbReference type="InterPro" id="IPR044068">
    <property type="entry name" value="CB"/>
</dbReference>
<keyword evidence="2" id="KW-0229">DNA integration</keyword>
<evidence type="ECO:0000256" key="4">
    <source>
        <dbReference type="ARBA" id="ARBA00023172"/>
    </source>
</evidence>
<evidence type="ECO:0000259" key="7">
    <source>
        <dbReference type="PROSITE" id="PS51898"/>
    </source>
</evidence>
<comment type="similarity">
    <text evidence="1">Belongs to the 'phage' integrase family.</text>
</comment>
<feature type="compositionally biased region" description="Polar residues" evidence="6">
    <location>
        <begin position="1"/>
        <end position="12"/>
    </location>
</feature>
<dbReference type="PROSITE" id="PS51900">
    <property type="entry name" value="CB"/>
    <property type="match status" value="1"/>
</dbReference>
<organism evidence="9 10">
    <name type="scientific">Gimesia algae</name>
    <dbReference type="NCBI Taxonomy" id="2527971"/>
    <lineage>
        <taxon>Bacteria</taxon>
        <taxon>Pseudomonadati</taxon>
        <taxon>Planctomycetota</taxon>
        <taxon>Planctomycetia</taxon>
        <taxon>Planctomycetales</taxon>
        <taxon>Planctomycetaceae</taxon>
        <taxon>Gimesia</taxon>
    </lineage>
</organism>
<dbReference type="OrthoDB" id="262002at2"/>
<name>A0A517V842_9PLAN</name>
<dbReference type="InterPro" id="IPR002104">
    <property type="entry name" value="Integrase_catalytic"/>
</dbReference>
<evidence type="ECO:0000256" key="1">
    <source>
        <dbReference type="ARBA" id="ARBA00008857"/>
    </source>
</evidence>
<dbReference type="SUPFAM" id="SSF56349">
    <property type="entry name" value="DNA breaking-rejoining enzymes"/>
    <property type="match status" value="1"/>
</dbReference>
<dbReference type="EMBL" id="CP036343">
    <property type="protein sequence ID" value="QDT89175.1"/>
    <property type="molecule type" value="Genomic_DNA"/>
</dbReference>
<dbReference type="CDD" id="cd00397">
    <property type="entry name" value="DNA_BRE_C"/>
    <property type="match status" value="1"/>
</dbReference>
<evidence type="ECO:0000256" key="2">
    <source>
        <dbReference type="ARBA" id="ARBA00022908"/>
    </source>
</evidence>
<dbReference type="Pfam" id="PF00589">
    <property type="entry name" value="Phage_integrase"/>
    <property type="match status" value="1"/>
</dbReference>
<keyword evidence="4" id="KW-0233">DNA recombination</keyword>
<dbReference type="GO" id="GO:0006310">
    <property type="term" value="P:DNA recombination"/>
    <property type="evidence" value="ECO:0007669"/>
    <property type="project" value="UniProtKB-KW"/>
</dbReference>
<feature type="domain" description="Core-binding (CB)" evidence="8">
    <location>
        <begin position="92"/>
        <end position="174"/>
    </location>
</feature>
<dbReference type="Gene3D" id="1.10.150.130">
    <property type="match status" value="1"/>
</dbReference>
<evidence type="ECO:0000313" key="9">
    <source>
        <dbReference type="EMBL" id="QDT89175.1"/>
    </source>
</evidence>
<dbReference type="InterPro" id="IPR013762">
    <property type="entry name" value="Integrase-like_cat_sf"/>
</dbReference>
<protein>
    <submittedName>
        <fullName evidence="9">Tyrosine recombinase XerC</fullName>
    </submittedName>
</protein>
<feature type="region of interest" description="Disordered" evidence="6">
    <location>
        <begin position="1"/>
        <end position="20"/>
    </location>
</feature>
<dbReference type="PROSITE" id="PS51898">
    <property type="entry name" value="TYR_RECOMBINASE"/>
    <property type="match status" value="1"/>
</dbReference>
<dbReference type="GO" id="GO:0003677">
    <property type="term" value="F:DNA binding"/>
    <property type="evidence" value="ECO:0007669"/>
    <property type="project" value="UniProtKB-UniRule"/>
</dbReference>
<feature type="domain" description="Tyr recombinase" evidence="7">
    <location>
        <begin position="196"/>
        <end position="373"/>
    </location>
</feature>
<keyword evidence="10" id="KW-1185">Reference proteome</keyword>
<dbReference type="Gene3D" id="1.10.443.10">
    <property type="entry name" value="Intergrase catalytic core"/>
    <property type="match status" value="1"/>
</dbReference>